<accession>A0A3P4B4U9</accession>
<gene>
    <name evidence="5" type="ORF">PIGHUM_03410</name>
</gene>
<dbReference type="InterPro" id="IPR010982">
    <property type="entry name" value="Lambda_DNA-bd_dom_sf"/>
</dbReference>
<evidence type="ECO:0000256" key="2">
    <source>
        <dbReference type="ARBA" id="ARBA00023125"/>
    </source>
</evidence>
<dbReference type="InterPro" id="IPR050807">
    <property type="entry name" value="TransReg_Diox_bact_type"/>
</dbReference>
<keyword evidence="2" id="KW-0238">DNA-binding</keyword>
<keyword evidence="6" id="KW-1185">Reference proteome</keyword>
<dbReference type="SUPFAM" id="SSF47413">
    <property type="entry name" value="lambda repressor-like DNA-binding domains"/>
    <property type="match status" value="1"/>
</dbReference>
<dbReference type="CDD" id="cd00093">
    <property type="entry name" value="HTH_XRE"/>
    <property type="match status" value="1"/>
</dbReference>
<dbReference type="PROSITE" id="PS50943">
    <property type="entry name" value="HTH_CROC1"/>
    <property type="match status" value="1"/>
</dbReference>
<evidence type="ECO:0000313" key="6">
    <source>
        <dbReference type="Proteomes" id="UP000277294"/>
    </source>
</evidence>
<reference evidence="5 6" key="1">
    <citation type="submission" date="2018-10" db="EMBL/GenBank/DDBJ databases">
        <authorList>
            <person name="Criscuolo A."/>
        </authorList>
    </citation>
    <scope>NUCLEOTIDE SEQUENCE [LARGE SCALE GENOMIC DNA]</scope>
    <source>
        <strain evidence="5">DnA1</strain>
    </source>
</reference>
<dbReference type="EMBL" id="UWPJ01000026">
    <property type="protein sequence ID" value="VCU71329.1"/>
    <property type="molecule type" value="Genomic_DNA"/>
</dbReference>
<sequence>MPAPLRSPNPSASLTTLREILGYNIRAFRVARKMSQEQLGFAAHLDRTFVSQVERARVNISVDNIEKLAKALELEPAQLFTRPELGPSQ</sequence>
<dbReference type="Pfam" id="PF01381">
    <property type="entry name" value="HTH_3"/>
    <property type="match status" value="1"/>
</dbReference>
<evidence type="ECO:0000256" key="3">
    <source>
        <dbReference type="ARBA" id="ARBA00023163"/>
    </source>
</evidence>
<keyword evidence="3" id="KW-0804">Transcription</keyword>
<evidence type="ECO:0000256" key="1">
    <source>
        <dbReference type="ARBA" id="ARBA00023015"/>
    </source>
</evidence>
<dbReference type="GO" id="GO:0003677">
    <property type="term" value="F:DNA binding"/>
    <property type="evidence" value="ECO:0007669"/>
    <property type="project" value="UniProtKB-KW"/>
</dbReference>
<keyword evidence="1" id="KW-0805">Transcription regulation</keyword>
<dbReference type="InterPro" id="IPR001387">
    <property type="entry name" value="Cro/C1-type_HTH"/>
</dbReference>
<organism evidence="5 6">
    <name type="scientific">Pigmentiphaga humi</name>
    <dbReference type="NCBI Taxonomy" id="2478468"/>
    <lineage>
        <taxon>Bacteria</taxon>
        <taxon>Pseudomonadati</taxon>
        <taxon>Pseudomonadota</taxon>
        <taxon>Betaproteobacteria</taxon>
        <taxon>Burkholderiales</taxon>
        <taxon>Alcaligenaceae</taxon>
        <taxon>Pigmentiphaga</taxon>
    </lineage>
</organism>
<evidence type="ECO:0000313" key="5">
    <source>
        <dbReference type="EMBL" id="VCU71329.1"/>
    </source>
</evidence>
<dbReference type="SMART" id="SM00530">
    <property type="entry name" value="HTH_XRE"/>
    <property type="match status" value="1"/>
</dbReference>
<dbReference type="PANTHER" id="PTHR46797:SF23">
    <property type="entry name" value="HTH-TYPE TRANSCRIPTIONAL REGULATOR SUTR"/>
    <property type="match status" value="1"/>
</dbReference>
<feature type="domain" description="HTH cro/C1-type" evidence="4">
    <location>
        <begin position="25"/>
        <end position="79"/>
    </location>
</feature>
<dbReference type="AlphaFoldDB" id="A0A3P4B4U9"/>
<name>A0A3P4B4U9_9BURK</name>
<dbReference type="OrthoDB" id="1097442at2"/>
<dbReference type="GO" id="GO:0005829">
    <property type="term" value="C:cytosol"/>
    <property type="evidence" value="ECO:0007669"/>
    <property type="project" value="TreeGrafter"/>
</dbReference>
<dbReference type="Gene3D" id="1.10.260.40">
    <property type="entry name" value="lambda repressor-like DNA-binding domains"/>
    <property type="match status" value="1"/>
</dbReference>
<dbReference type="Proteomes" id="UP000277294">
    <property type="component" value="Unassembled WGS sequence"/>
</dbReference>
<protein>
    <submittedName>
        <fullName evidence="5">Anaerobic benzoate catabolism transcriptional regulator</fullName>
    </submittedName>
</protein>
<evidence type="ECO:0000259" key="4">
    <source>
        <dbReference type="PROSITE" id="PS50943"/>
    </source>
</evidence>
<dbReference type="PANTHER" id="PTHR46797">
    <property type="entry name" value="HTH-TYPE TRANSCRIPTIONAL REGULATOR"/>
    <property type="match status" value="1"/>
</dbReference>
<proteinExistence type="predicted"/>
<dbReference type="GO" id="GO:0003700">
    <property type="term" value="F:DNA-binding transcription factor activity"/>
    <property type="evidence" value="ECO:0007669"/>
    <property type="project" value="TreeGrafter"/>
</dbReference>